<dbReference type="EMBL" id="FMXC01000049">
    <property type="protein sequence ID" value="SDA70233.1"/>
    <property type="molecule type" value="Genomic_DNA"/>
</dbReference>
<feature type="domain" description="DUF4767" evidence="2">
    <location>
        <begin position="52"/>
        <end position="135"/>
    </location>
</feature>
<dbReference type="Proteomes" id="UP000181860">
    <property type="component" value="Unassembled WGS sequence"/>
</dbReference>
<gene>
    <name evidence="3" type="ORF">SAMN02983011_02281</name>
</gene>
<protein>
    <recommendedName>
        <fullName evidence="2">DUF4767 domain-containing protein</fullName>
    </recommendedName>
</protein>
<accession>A0ABY0ML31</accession>
<dbReference type="InterPro" id="IPR031927">
    <property type="entry name" value="DUF4767"/>
</dbReference>
<feature type="region of interest" description="Disordered" evidence="1">
    <location>
        <begin position="1"/>
        <end position="46"/>
    </location>
</feature>
<sequence>MKKKKQSSVKKAVPKKKEVKKPKKIKPKKSNKVKKSKKVSKPKKKVVKVTPWNQNKNKKLQKAVNKWGAKASQVYRYYDGAHSLKTKKGPIYPDIFKQSKFVLNKKTIQIGYSPLGKDKYQYNVVAIANDDFKSWHNT</sequence>
<reference evidence="3 4" key="1">
    <citation type="submission" date="2016-10" db="EMBL/GenBank/DDBJ databases">
        <authorList>
            <person name="Varghese N."/>
            <person name="Submissions S."/>
        </authorList>
    </citation>
    <scope>NUCLEOTIDE SEQUENCE [LARGE SCALE GENOMIC DNA]</scope>
    <source>
        <strain evidence="3 4">ATCC 43761</strain>
    </source>
</reference>
<evidence type="ECO:0000256" key="1">
    <source>
        <dbReference type="SAM" id="MobiDB-lite"/>
    </source>
</evidence>
<dbReference type="Pfam" id="PF15983">
    <property type="entry name" value="DUF4767"/>
    <property type="match status" value="1"/>
</dbReference>
<evidence type="ECO:0000313" key="4">
    <source>
        <dbReference type="Proteomes" id="UP000181860"/>
    </source>
</evidence>
<comment type="caution">
    <text evidence="3">The sequence shown here is derived from an EMBL/GenBank/DDBJ whole genome shotgun (WGS) entry which is preliminary data.</text>
</comment>
<proteinExistence type="predicted"/>
<keyword evidence="4" id="KW-1185">Reference proteome</keyword>
<organism evidence="3 4">
    <name type="scientific">Lactobacillus kefiranofaciens</name>
    <dbReference type="NCBI Taxonomy" id="267818"/>
    <lineage>
        <taxon>Bacteria</taxon>
        <taxon>Bacillati</taxon>
        <taxon>Bacillota</taxon>
        <taxon>Bacilli</taxon>
        <taxon>Lactobacillales</taxon>
        <taxon>Lactobacillaceae</taxon>
        <taxon>Lactobacillus</taxon>
    </lineage>
</organism>
<evidence type="ECO:0000259" key="2">
    <source>
        <dbReference type="Pfam" id="PF15983"/>
    </source>
</evidence>
<name>A0ABY0ML31_9LACO</name>
<evidence type="ECO:0000313" key="3">
    <source>
        <dbReference type="EMBL" id="SDA70233.1"/>
    </source>
</evidence>